<feature type="domain" description="DNA mimic protein DMP19 C-terminal" evidence="1">
    <location>
        <begin position="44"/>
        <end position="157"/>
    </location>
</feature>
<organism evidence="2 3">
    <name type="scientific">Candidatus Bacteroides merdipullorum</name>
    <dbReference type="NCBI Taxonomy" id="2838474"/>
    <lineage>
        <taxon>Bacteria</taxon>
        <taxon>Pseudomonadati</taxon>
        <taxon>Bacteroidota</taxon>
        <taxon>Bacteroidia</taxon>
        <taxon>Bacteroidales</taxon>
        <taxon>Bacteroidaceae</taxon>
        <taxon>Bacteroides</taxon>
    </lineage>
</organism>
<dbReference type="Gene3D" id="1.20.1420.60">
    <property type="match status" value="1"/>
</dbReference>
<accession>A0A9D2A3B8</accession>
<proteinExistence type="predicted"/>
<dbReference type="Proteomes" id="UP000824023">
    <property type="component" value="Unassembled WGS sequence"/>
</dbReference>
<comment type="caution">
    <text evidence="2">The sequence shown here is derived from an EMBL/GenBank/DDBJ whole genome shotgun (WGS) entry which is preliminary data.</text>
</comment>
<evidence type="ECO:0000259" key="1">
    <source>
        <dbReference type="Pfam" id="PF14300"/>
    </source>
</evidence>
<protein>
    <submittedName>
        <fullName evidence="2">DMP19 family protein</fullName>
    </submittedName>
</protein>
<evidence type="ECO:0000313" key="3">
    <source>
        <dbReference type="Proteomes" id="UP000824023"/>
    </source>
</evidence>
<reference evidence="2" key="1">
    <citation type="journal article" date="2021" name="PeerJ">
        <title>Extensive microbial diversity within the chicken gut microbiome revealed by metagenomics and culture.</title>
        <authorList>
            <person name="Gilroy R."/>
            <person name="Ravi A."/>
            <person name="Getino M."/>
            <person name="Pursley I."/>
            <person name="Horton D.L."/>
            <person name="Alikhan N.F."/>
            <person name="Baker D."/>
            <person name="Gharbi K."/>
            <person name="Hall N."/>
            <person name="Watson M."/>
            <person name="Adriaenssens E.M."/>
            <person name="Foster-Nyarko E."/>
            <person name="Jarju S."/>
            <person name="Secka A."/>
            <person name="Antonio M."/>
            <person name="Oren A."/>
            <person name="Chaudhuri R.R."/>
            <person name="La Ragione R."/>
            <person name="Hildebrand F."/>
            <person name="Pallen M.J."/>
        </authorList>
    </citation>
    <scope>NUCLEOTIDE SEQUENCE</scope>
    <source>
        <strain evidence="2">ChiHjej12B11-24981</strain>
    </source>
</reference>
<gene>
    <name evidence="2" type="ORF">H9819_00145</name>
</gene>
<reference evidence="2" key="2">
    <citation type="submission" date="2021-04" db="EMBL/GenBank/DDBJ databases">
        <authorList>
            <person name="Gilroy R."/>
        </authorList>
    </citation>
    <scope>NUCLEOTIDE SEQUENCE</scope>
    <source>
        <strain evidence="2">ChiHjej12B11-24981</strain>
    </source>
</reference>
<sequence length="165" mass="18711">MIQLSDSDLRRAAADGMDAFINLFADAYLDALGGRLTADNMALLTAPQHTLLAYRILRDELMEGGFCQLIQNGWGPYVLHNPLARALREWGVPAVPAVLNAARRIYDQHRADLERERSDDDFMAMYEQYEQFDPLEEQFLDAEEEATEAVARHVDQHLADFAEVV</sequence>
<dbReference type="Pfam" id="PF14300">
    <property type="entry name" value="DMP19"/>
    <property type="match status" value="1"/>
</dbReference>
<evidence type="ECO:0000313" key="2">
    <source>
        <dbReference type="EMBL" id="HIZ00656.1"/>
    </source>
</evidence>
<dbReference type="InterPro" id="IPR025402">
    <property type="entry name" value="DMP19_C"/>
</dbReference>
<dbReference type="EMBL" id="DXCK01000002">
    <property type="protein sequence ID" value="HIZ00656.1"/>
    <property type="molecule type" value="Genomic_DNA"/>
</dbReference>
<name>A0A9D2A3B8_9BACE</name>
<dbReference type="AlphaFoldDB" id="A0A9D2A3B8"/>